<proteinExistence type="predicted"/>
<reference evidence="2" key="1">
    <citation type="submission" date="2015-09" db="EMBL/GenBank/DDBJ databases">
        <authorList>
            <person name="Rodrigo-Torres L."/>
            <person name="Arahal D.R."/>
        </authorList>
    </citation>
    <scope>NUCLEOTIDE SEQUENCE [LARGE SCALE GENOMIC DNA]</scope>
    <source>
        <strain evidence="2">CECT 5091</strain>
    </source>
</reference>
<protein>
    <submittedName>
        <fullName evidence="1">Uncharacterized protein</fullName>
    </submittedName>
</protein>
<dbReference type="Proteomes" id="UP000051260">
    <property type="component" value="Unassembled WGS sequence"/>
</dbReference>
<name>A0A0P1I7I5_9RHOB</name>
<gene>
    <name evidence="1" type="ORF">RUE5091_01555</name>
</gene>
<organism evidence="1 2">
    <name type="scientific">Ruegeria denitrificans</name>
    <dbReference type="NCBI Taxonomy" id="1715692"/>
    <lineage>
        <taxon>Bacteria</taxon>
        <taxon>Pseudomonadati</taxon>
        <taxon>Pseudomonadota</taxon>
        <taxon>Alphaproteobacteria</taxon>
        <taxon>Rhodobacterales</taxon>
        <taxon>Roseobacteraceae</taxon>
        <taxon>Ruegeria</taxon>
    </lineage>
</organism>
<accession>A0A0P1I7I5</accession>
<evidence type="ECO:0000313" key="2">
    <source>
        <dbReference type="Proteomes" id="UP000051260"/>
    </source>
</evidence>
<evidence type="ECO:0000313" key="1">
    <source>
        <dbReference type="EMBL" id="CUJ95555.1"/>
    </source>
</evidence>
<sequence length="212" mass="22921">MGVLFDDGYWANVANSMMELRPTRTEVLSLNDATQMLQICCKALTDLIEDPEFSADLSNALSTRVDGDMPLISFLDEFERMERAIAMQSGVNEAAAADLGRSVRAVQRQLSDPIAASELLADTEDKIRLSQKMACKAYRGEISPLESRDNRTIWSRAWSATKGVSTISFNASVGAGAMVYLPGVGDMLVGYAAGKSIESGAGMIGDACRGYW</sequence>
<dbReference type="AlphaFoldDB" id="A0A0P1I7I5"/>
<keyword evidence="2" id="KW-1185">Reference proteome</keyword>
<dbReference type="EMBL" id="CYUD01000004">
    <property type="protein sequence ID" value="CUJ95555.1"/>
    <property type="molecule type" value="Genomic_DNA"/>
</dbReference>